<dbReference type="GO" id="GO:0005886">
    <property type="term" value="C:plasma membrane"/>
    <property type="evidence" value="ECO:0007669"/>
    <property type="project" value="TreeGrafter"/>
</dbReference>
<feature type="transmembrane region" description="Helical" evidence="6">
    <location>
        <begin position="44"/>
        <end position="67"/>
    </location>
</feature>
<feature type="transmembrane region" description="Helical" evidence="6">
    <location>
        <begin position="540"/>
        <end position="561"/>
    </location>
</feature>
<feature type="compositionally biased region" description="Low complexity" evidence="5">
    <location>
        <begin position="298"/>
        <end position="315"/>
    </location>
</feature>
<dbReference type="InterPro" id="IPR011701">
    <property type="entry name" value="MFS"/>
</dbReference>
<organism evidence="8 9">
    <name type="scientific">Paraglomus occultum</name>
    <dbReference type="NCBI Taxonomy" id="144539"/>
    <lineage>
        <taxon>Eukaryota</taxon>
        <taxon>Fungi</taxon>
        <taxon>Fungi incertae sedis</taxon>
        <taxon>Mucoromycota</taxon>
        <taxon>Glomeromycotina</taxon>
        <taxon>Glomeromycetes</taxon>
        <taxon>Paraglomerales</taxon>
        <taxon>Paraglomeraceae</taxon>
        <taxon>Paraglomus</taxon>
    </lineage>
</organism>
<evidence type="ECO:0000313" key="8">
    <source>
        <dbReference type="EMBL" id="CAG8548138.1"/>
    </source>
</evidence>
<dbReference type="EMBL" id="CAJVPJ010000676">
    <property type="protein sequence ID" value="CAG8548138.1"/>
    <property type="molecule type" value="Genomic_DNA"/>
</dbReference>
<keyword evidence="9" id="KW-1185">Reference proteome</keyword>
<reference evidence="8" key="1">
    <citation type="submission" date="2021-06" db="EMBL/GenBank/DDBJ databases">
        <authorList>
            <person name="Kallberg Y."/>
            <person name="Tangrot J."/>
            <person name="Rosling A."/>
        </authorList>
    </citation>
    <scope>NUCLEOTIDE SEQUENCE</scope>
    <source>
        <strain evidence="8">IA702</strain>
    </source>
</reference>
<feature type="region of interest" description="Disordered" evidence="5">
    <location>
        <begin position="285"/>
        <end position="315"/>
    </location>
</feature>
<dbReference type="PANTHER" id="PTHR23502:SF5">
    <property type="entry name" value="QUINIDINE RESISTANCE PROTEIN 3"/>
    <property type="match status" value="1"/>
</dbReference>
<dbReference type="Gene3D" id="1.20.1250.20">
    <property type="entry name" value="MFS general substrate transporter like domains"/>
    <property type="match status" value="1"/>
</dbReference>
<sequence length="583" mass="63653">MSVLKDQPKVSGLVDEKNGIERVELEDITIQDDPQKWSRTKKTLILATISAAGMLLILANAILYPSLPAIKNAFDTTDTVANSLIGVYILSMGICPLGWAAYSDKRGTRRNVYLLSSAIFVVASAVCALSPNIWLLIIMRALQAGGASAVQSVGAGTLSDLYRVEDRGTAYGIQFAGVLLAPLTGPVIGGYIGEYLGWRWTFWFVTIIGTLLFGVMFFLPETYRKPNESEGCKIGSEEKEEERLPVTCNDVITYELEKQDDLNETRKNDDQIHIDIPLAISKASTNPSSPISPTATLVSSAPTSPTTIVPSVPTSTTDLSPSTFTFPTTLPTCSSPTFSSPPEKKHYRLSSLFLFLSPLRLLRYPNVTFVVACTSALFSAGYTQDTLISTTFQIDHYSLSPSTSGYVFLCSGFGYMIGSVFGGKYADMMLAKQAKKNNGVQYAEMRLKSVWLGAILFPISISAYGWCVEKSVFIAWPLLAMFFDGIGVFLITSSMVSYLIDAFPGLSASVMSVNICMRYLAASVMSIIAAPIKDVIGNGWLFTIMGGLAIVGVCLLTIIYFKGREWREKINMRENVKQNESKT</sequence>
<dbReference type="AlphaFoldDB" id="A0A9N9FPV6"/>
<dbReference type="PANTHER" id="PTHR23502">
    <property type="entry name" value="MAJOR FACILITATOR SUPERFAMILY"/>
    <property type="match status" value="1"/>
</dbReference>
<proteinExistence type="predicted"/>
<accession>A0A9N9FPV6</accession>
<comment type="caution">
    <text evidence="8">The sequence shown here is derived from an EMBL/GenBank/DDBJ whole genome shotgun (WGS) entry which is preliminary data.</text>
</comment>
<feature type="domain" description="Major facilitator superfamily (MFS) profile" evidence="7">
    <location>
        <begin position="45"/>
        <end position="564"/>
    </location>
</feature>
<feature type="transmembrane region" description="Helical" evidence="6">
    <location>
        <begin position="472"/>
        <end position="491"/>
    </location>
</feature>
<feature type="transmembrane region" description="Helical" evidence="6">
    <location>
        <begin position="112"/>
        <end position="131"/>
    </location>
</feature>
<keyword evidence="2 6" id="KW-0812">Transmembrane</keyword>
<evidence type="ECO:0000256" key="2">
    <source>
        <dbReference type="ARBA" id="ARBA00022692"/>
    </source>
</evidence>
<protein>
    <submittedName>
        <fullName evidence="8">4655_t:CDS:1</fullName>
    </submittedName>
</protein>
<feature type="transmembrane region" description="Helical" evidence="6">
    <location>
        <begin position="79"/>
        <end position="100"/>
    </location>
</feature>
<dbReference type="OrthoDB" id="3936150at2759"/>
<feature type="transmembrane region" description="Helical" evidence="6">
    <location>
        <begin position="447"/>
        <end position="466"/>
    </location>
</feature>
<dbReference type="Pfam" id="PF07690">
    <property type="entry name" value="MFS_1"/>
    <property type="match status" value="1"/>
</dbReference>
<evidence type="ECO:0000256" key="5">
    <source>
        <dbReference type="SAM" id="MobiDB-lite"/>
    </source>
</evidence>
<feature type="transmembrane region" description="Helical" evidence="6">
    <location>
        <begin position="364"/>
        <end position="383"/>
    </location>
</feature>
<evidence type="ECO:0000256" key="3">
    <source>
        <dbReference type="ARBA" id="ARBA00022989"/>
    </source>
</evidence>
<feature type="transmembrane region" description="Helical" evidence="6">
    <location>
        <begin position="498"/>
        <end position="520"/>
    </location>
</feature>
<dbReference type="PROSITE" id="PS50850">
    <property type="entry name" value="MFS"/>
    <property type="match status" value="1"/>
</dbReference>
<keyword evidence="4 6" id="KW-0472">Membrane</keyword>
<gene>
    <name evidence="8" type="ORF">POCULU_LOCUS4881</name>
</gene>
<evidence type="ECO:0000313" key="9">
    <source>
        <dbReference type="Proteomes" id="UP000789572"/>
    </source>
</evidence>
<evidence type="ECO:0000256" key="6">
    <source>
        <dbReference type="SAM" id="Phobius"/>
    </source>
</evidence>
<feature type="transmembrane region" description="Helical" evidence="6">
    <location>
        <begin position="198"/>
        <end position="219"/>
    </location>
</feature>
<evidence type="ECO:0000259" key="7">
    <source>
        <dbReference type="PROSITE" id="PS50850"/>
    </source>
</evidence>
<comment type="subcellular location">
    <subcellularLocation>
        <location evidence="1">Membrane</location>
        <topology evidence="1">Multi-pass membrane protein</topology>
    </subcellularLocation>
</comment>
<keyword evidence="3 6" id="KW-1133">Transmembrane helix</keyword>
<dbReference type="InterPro" id="IPR036259">
    <property type="entry name" value="MFS_trans_sf"/>
</dbReference>
<feature type="transmembrane region" description="Helical" evidence="6">
    <location>
        <begin position="170"/>
        <end position="192"/>
    </location>
</feature>
<feature type="compositionally biased region" description="Polar residues" evidence="5">
    <location>
        <begin position="285"/>
        <end position="297"/>
    </location>
</feature>
<dbReference type="Proteomes" id="UP000789572">
    <property type="component" value="Unassembled WGS sequence"/>
</dbReference>
<feature type="transmembrane region" description="Helical" evidence="6">
    <location>
        <begin position="403"/>
        <end position="426"/>
    </location>
</feature>
<dbReference type="SUPFAM" id="SSF103473">
    <property type="entry name" value="MFS general substrate transporter"/>
    <property type="match status" value="1"/>
</dbReference>
<dbReference type="InterPro" id="IPR020846">
    <property type="entry name" value="MFS_dom"/>
</dbReference>
<evidence type="ECO:0000256" key="4">
    <source>
        <dbReference type="ARBA" id="ARBA00023136"/>
    </source>
</evidence>
<name>A0A9N9FPV6_9GLOM</name>
<dbReference type="Gene3D" id="1.20.1720.10">
    <property type="entry name" value="Multidrug resistance protein D"/>
    <property type="match status" value="1"/>
</dbReference>
<dbReference type="GO" id="GO:0022857">
    <property type="term" value="F:transmembrane transporter activity"/>
    <property type="evidence" value="ECO:0007669"/>
    <property type="project" value="InterPro"/>
</dbReference>
<evidence type="ECO:0000256" key="1">
    <source>
        <dbReference type="ARBA" id="ARBA00004141"/>
    </source>
</evidence>